<organism evidence="1 2">
    <name type="scientific">Hyalangium minutum</name>
    <dbReference type="NCBI Taxonomy" id="394096"/>
    <lineage>
        <taxon>Bacteria</taxon>
        <taxon>Pseudomonadati</taxon>
        <taxon>Myxococcota</taxon>
        <taxon>Myxococcia</taxon>
        <taxon>Myxococcales</taxon>
        <taxon>Cystobacterineae</taxon>
        <taxon>Archangiaceae</taxon>
        <taxon>Hyalangium</taxon>
    </lineage>
</organism>
<evidence type="ECO:0000313" key="2">
    <source>
        <dbReference type="Proteomes" id="UP000028725"/>
    </source>
</evidence>
<sequence length="276" mass="29610">MSVPPSGSLRVCHRFTEPVPLSTPLKSLLAVASLVTVPATVARIHPSVPALQEKLSTARAPVSAEGTSISRTEMKEALDAFWRDDGMVDPDEHAVVDGMLVDPAFLSGVSGPAREYLLAFEELNDSSEASPLLLQRVTRSGAELFGAAGPLARTARMAEGLVPEGQGIINHDTLLATYSQTLADPDATEEPFWFEPITQRQLVGLLQGSSPQQPPTPDEVDGAMAYLNQVALGSARLYAGHWRARLHGEELTGYVIAAVSPDRRMVRMVRVPSGTH</sequence>
<accession>A0A085WKM0</accession>
<evidence type="ECO:0000313" key="1">
    <source>
        <dbReference type="EMBL" id="KFE68233.1"/>
    </source>
</evidence>
<dbReference type="Proteomes" id="UP000028725">
    <property type="component" value="Unassembled WGS sequence"/>
</dbReference>
<dbReference type="EMBL" id="JMCB01000006">
    <property type="protein sequence ID" value="KFE68233.1"/>
    <property type="molecule type" value="Genomic_DNA"/>
</dbReference>
<dbReference type="STRING" id="394096.DB31_7470"/>
<proteinExistence type="predicted"/>
<dbReference type="AlphaFoldDB" id="A0A085WKM0"/>
<comment type="caution">
    <text evidence="1">The sequence shown here is derived from an EMBL/GenBank/DDBJ whole genome shotgun (WGS) entry which is preliminary data.</text>
</comment>
<reference evidence="1 2" key="1">
    <citation type="submission" date="2014-04" db="EMBL/GenBank/DDBJ databases">
        <title>Genome assembly of Hyalangium minutum DSM 14724.</title>
        <authorList>
            <person name="Sharma G."/>
            <person name="Subramanian S."/>
        </authorList>
    </citation>
    <scope>NUCLEOTIDE SEQUENCE [LARGE SCALE GENOMIC DNA]</scope>
    <source>
        <strain evidence="1 2">DSM 14724</strain>
    </source>
</reference>
<name>A0A085WKM0_9BACT</name>
<keyword evidence="2" id="KW-1185">Reference proteome</keyword>
<protein>
    <submittedName>
        <fullName evidence="1">Uncharacterized protein</fullName>
    </submittedName>
</protein>
<gene>
    <name evidence="1" type="ORF">DB31_7470</name>
</gene>